<evidence type="ECO:0000256" key="6">
    <source>
        <dbReference type="SAM" id="MobiDB-lite"/>
    </source>
</evidence>
<dbReference type="PROSITE" id="PS51900">
    <property type="entry name" value="CB"/>
    <property type="match status" value="1"/>
</dbReference>
<dbReference type="Gene3D" id="1.10.150.130">
    <property type="match status" value="1"/>
</dbReference>
<reference evidence="9 10" key="1">
    <citation type="submission" date="2024-10" db="EMBL/GenBank/DDBJ databases">
        <title>The Natural Products Discovery Center: Release of the First 8490 Sequenced Strains for Exploring Actinobacteria Biosynthetic Diversity.</title>
        <authorList>
            <person name="Kalkreuter E."/>
            <person name="Kautsar S.A."/>
            <person name="Yang D."/>
            <person name="Bader C.D."/>
            <person name="Teijaro C.N."/>
            <person name="Fluegel L."/>
            <person name="Davis C.M."/>
            <person name="Simpson J.R."/>
            <person name="Lauterbach L."/>
            <person name="Steele A.D."/>
            <person name="Gui C."/>
            <person name="Meng S."/>
            <person name="Li G."/>
            <person name="Viehrig K."/>
            <person name="Ye F."/>
            <person name="Su P."/>
            <person name="Kiefer A.F."/>
            <person name="Nichols A."/>
            <person name="Cepeda A.J."/>
            <person name="Yan W."/>
            <person name="Fan B."/>
            <person name="Jiang Y."/>
            <person name="Adhikari A."/>
            <person name="Zheng C.-J."/>
            <person name="Schuster L."/>
            <person name="Cowan T.M."/>
            <person name="Smanski M.J."/>
            <person name="Chevrette M.G."/>
            <person name="De Carvalho L.P.S."/>
            <person name="Shen B."/>
        </authorList>
    </citation>
    <scope>NUCLEOTIDE SEQUENCE [LARGE SCALE GENOMIC DNA]</scope>
    <source>
        <strain evidence="9 10">NPDC049639</strain>
    </source>
</reference>
<comment type="similarity">
    <text evidence="1">Belongs to the 'phage' integrase family.</text>
</comment>
<evidence type="ECO:0000256" key="4">
    <source>
        <dbReference type="ARBA" id="ARBA00023172"/>
    </source>
</evidence>
<dbReference type="RefSeq" id="WP_398274637.1">
    <property type="nucleotide sequence ID" value="NZ_JBITLV010000001.1"/>
</dbReference>
<dbReference type="CDD" id="cd01189">
    <property type="entry name" value="INT_ICEBs1_C_like"/>
    <property type="match status" value="1"/>
</dbReference>
<dbReference type="InterPro" id="IPR013762">
    <property type="entry name" value="Integrase-like_cat_sf"/>
</dbReference>
<gene>
    <name evidence="9" type="ORF">ACIB24_02440</name>
</gene>
<dbReference type="Pfam" id="PF00589">
    <property type="entry name" value="Phage_integrase"/>
    <property type="match status" value="1"/>
</dbReference>
<accession>A0ABW8AJW0</accession>
<dbReference type="InterPro" id="IPR044068">
    <property type="entry name" value="CB"/>
</dbReference>
<proteinExistence type="inferred from homology"/>
<evidence type="ECO:0000313" key="9">
    <source>
        <dbReference type="EMBL" id="MFI7585917.1"/>
    </source>
</evidence>
<sequence length="390" mass="43144">MPSKRRFGRVRKLPSGRWQARYLGPDGIDRPAPETFSNKTDATIWLADREAELRTGEWIDPEAGRTTLGDFAARWVKERPGLTPKTKQLYEGLVRLHIRPGLGDLPLADLTPARVRTWRATLLDGGLGPVTVAKAYRLLRTIMQTAVDDRVIRSNPCQIKGASVERSPERPVLTVPEVYSIADAMPDRFRLMILLATFCSLRFGELGALTRGAVDVDKGLLHVRRSLVELGDGSLIFKEPKTTAGRRVVGIPGAMLADVIAHLDEFTGDRPDAFVFVGPKGATLRRSNFQKYWRNALQAAGIEGVHFHDLRHTGNTLVAQSGATLPDLMARMGHASTRAALIYIHTNSTRDRLIADRLSELIPASDRARNGHDKPTSEEEGSRDDRSEPA</sequence>
<dbReference type="PANTHER" id="PTHR30349">
    <property type="entry name" value="PHAGE INTEGRASE-RELATED"/>
    <property type="match status" value="1"/>
</dbReference>
<feature type="region of interest" description="Disordered" evidence="6">
    <location>
        <begin position="364"/>
        <end position="390"/>
    </location>
</feature>
<dbReference type="PROSITE" id="PS51898">
    <property type="entry name" value="TYR_RECOMBINASE"/>
    <property type="match status" value="1"/>
</dbReference>
<evidence type="ECO:0000256" key="1">
    <source>
        <dbReference type="ARBA" id="ARBA00008857"/>
    </source>
</evidence>
<dbReference type="Pfam" id="PF14659">
    <property type="entry name" value="Phage_int_SAM_3"/>
    <property type="match status" value="1"/>
</dbReference>
<dbReference type="Proteomes" id="UP001612915">
    <property type="component" value="Unassembled WGS sequence"/>
</dbReference>
<dbReference type="InterPro" id="IPR010998">
    <property type="entry name" value="Integrase_recombinase_N"/>
</dbReference>
<evidence type="ECO:0000256" key="5">
    <source>
        <dbReference type="PROSITE-ProRule" id="PRU01248"/>
    </source>
</evidence>
<comment type="caution">
    <text evidence="9">The sequence shown here is derived from an EMBL/GenBank/DDBJ whole genome shotgun (WGS) entry which is preliminary data.</text>
</comment>
<evidence type="ECO:0000259" key="8">
    <source>
        <dbReference type="PROSITE" id="PS51900"/>
    </source>
</evidence>
<dbReference type="Gene3D" id="1.10.443.10">
    <property type="entry name" value="Intergrase catalytic core"/>
    <property type="match status" value="1"/>
</dbReference>
<protein>
    <submittedName>
        <fullName evidence="9">Tyrosine-type recombinase/integrase</fullName>
    </submittedName>
</protein>
<dbReference type="InterPro" id="IPR050090">
    <property type="entry name" value="Tyrosine_recombinase_XerCD"/>
</dbReference>
<keyword evidence="2" id="KW-0229">DNA integration</keyword>
<feature type="domain" description="Tyr recombinase" evidence="7">
    <location>
        <begin position="168"/>
        <end position="356"/>
    </location>
</feature>
<keyword evidence="4" id="KW-0233">DNA recombination</keyword>
<dbReference type="InterPro" id="IPR058717">
    <property type="entry name" value="Phage_L5_Integrase_N"/>
</dbReference>
<dbReference type="EMBL" id="JBITLV010000001">
    <property type="protein sequence ID" value="MFI7585917.1"/>
    <property type="molecule type" value="Genomic_DNA"/>
</dbReference>
<feature type="compositionally biased region" description="Basic and acidic residues" evidence="6">
    <location>
        <begin position="366"/>
        <end position="377"/>
    </location>
</feature>
<dbReference type="PANTHER" id="PTHR30349:SF64">
    <property type="entry name" value="PROPHAGE INTEGRASE INTD-RELATED"/>
    <property type="match status" value="1"/>
</dbReference>
<keyword evidence="10" id="KW-1185">Reference proteome</keyword>
<dbReference type="Pfam" id="PF26003">
    <property type="entry name" value="Integrase_N_phage"/>
    <property type="match status" value="1"/>
</dbReference>
<evidence type="ECO:0000313" key="10">
    <source>
        <dbReference type="Proteomes" id="UP001612915"/>
    </source>
</evidence>
<organism evidence="9 10">
    <name type="scientific">Spongisporangium articulatum</name>
    <dbReference type="NCBI Taxonomy" id="3362603"/>
    <lineage>
        <taxon>Bacteria</taxon>
        <taxon>Bacillati</taxon>
        <taxon>Actinomycetota</taxon>
        <taxon>Actinomycetes</taxon>
        <taxon>Kineosporiales</taxon>
        <taxon>Kineosporiaceae</taxon>
        <taxon>Spongisporangium</taxon>
    </lineage>
</organism>
<evidence type="ECO:0000256" key="3">
    <source>
        <dbReference type="ARBA" id="ARBA00023125"/>
    </source>
</evidence>
<dbReference type="InterPro" id="IPR002104">
    <property type="entry name" value="Integrase_catalytic"/>
</dbReference>
<evidence type="ECO:0000256" key="2">
    <source>
        <dbReference type="ARBA" id="ARBA00022908"/>
    </source>
</evidence>
<feature type="domain" description="Core-binding (CB)" evidence="8">
    <location>
        <begin position="66"/>
        <end position="147"/>
    </location>
</feature>
<dbReference type="SUPFAM" id="SSF56349">
    <property type="entry name" value="DNA breaking-rejoining enzymes"/>
    <property type="match status" value="1"/>
</dbReference>
<evidence type="ECO:0000259" key="7">
    <source>
        <dbReference type="PROSITE" id="PS51898"/>
    </source>
</evidence>
<keyword evidence="3 5" id="KW-0238">DNA-binding</keyword>
<dbReference type="InterPro" id="IPR011010">
    <property type="entry name" value="DNA_brk_join_enz"/>
</dbReference>
<dbReference type="InterPro" id="IPR004107">
    <property type="entry name" value="Integrase_SAM-like_N"/>
</dbReference>
<name>A0ABW8AJW0_9ACTN</name>